<feature type="domain" description="SOCS box" evidence="1">
    <location>
        <begin position="21"/>
        <end position="62"/>
    </location>
</feature>
<accession>A0ABR3K8I2</accession>
<evidence type="ECO:0000259" key="1">
    <source>
        <dbReference type="PROSITE" id="PS50225"/>
    </source>
</evidence>
<dbReference type="InterPro" id="IPR001496">
    <property type="entry name" value="SOCS_box"/>
</dbReference>
<organism evidence="2 3">
    <name type="scientific">Trichinella spiralis</name>
    <name type="common">Trichina worm</name>
    <dbReference type="NCBI Taxonomy" id="6334"/>
    <lineage>
        <taxon>Eukaryota</taxon>
        <taxon>Metazoa</taxon>
        <taxon>Ecdysozoa</taxon>
        <taxon>Nematoda</taxon>
        <taxon>Enoplea</taxon>
        <taxon>Dorylaimia</taxon>
        <taxon>Trichinellida</taxon>
        <taxon>Trichinellidae</taxon>
        <taxon>Trichinella</taxon>
    </lineage>
</organism>
<keyword evidence="3" id="KW-1185">Reference proteome</keyword>
<dbReference type="Proteomes" id="UP001558632">
    <property type="component" value="Unassembled WGS sequence"/>
</dbReference>
<sequence>MTHLVTCPTACLCRLAAPRVSLPLPLFLSRPHDLRNICRSEVPFQANEPTFDIKRLPLPGALSIIHDTGTIATEALAIIFAGNWDFWNHI</sequence>
<comment type="caution">
    <text evidence="2">The sequence shown here is derived from an EMBL/GenBank/DDBJ whole genome shotgun (WGS) entry which is preliminary data.</text>
</comment>
<evidence type="ECO:0000313" key="2">
    <source>
        <dbReference type="EMBL" id="KAL1230972.1"/>
    </source>
</evidence>
<dbReference type="EMBL" id="JBEUSY010000461">
    <property type="protein sequence ID" value="KAL1230972.1"/>
    <property type="molecule type" value="Genomic_DNA"/>
</dbReference>
<proteinExistence type="predicted"/>
<name>A0ABR3K8I2_TRISP</name>
<reference evidence="2 3" key="1">
    <citation type="submission" date="2024-07" db="EMBL/GenBank/DDBJ databases">
        <title>Enhanced genomic and transcriptomic resources for Trichinella pseudospiralis and T. spiralis underpin the discovery of pronounced molecular differences between stages and species.</title>
        <authorList>
            <person name="Pasi K.K."/>
            <person name="La Rosa G."/>
            <person name="Gomez-Morales M.A."/>
            <person name="Tosini F."/>
            <person name="Sumanam S."/>
            <person name="Young N.D."/>
            <person name="Chang B.C."/>
            <person name="Robin G.B."/>
        </authorList>
    </citation>
    <scope>NUCLEOTIDE SEQUENCE [LARGE SCALE GENOMIC DNA]</scope>
    <source>
        <strain evidence="2">ISS534</strain>
    </source>
</reference>
<gene>
    <name evidence="2" type="ORF">TSPI_03780</name>
</gene>
<protein>
    <submittedName>
        <fullName evidence="2">Cell shape-determining protein MreC</fullName>
    </submittedName>
</protein>
<dbReference type="PROSITE" id="PS50225">
    <property type="entry name" value="SOCS"/>
    <property type="match status" value="1"/>
</dbReference>
<evidence type="ECO:0000313" key="3">
    <source>
        <dbReference type="Proteomes" id="UP001558632"/>
    </source>
</evidence>